<dbReference type="SMART" id="SM00320">
    <property type="entry name" value="WD40"/>
    <property type="match status" value="4"/>
</dbReference>
<keyword evidence="21" id="KW-1185">Reference proteome</keyword>
<evidence type="ECO:0000256" key="16">
    <source>
        <dbReference type="ARBA" id="ARBA00075765"/>
    </source>
</evidence>
<evidence type="ECO:0000256" key="9">
    <source>
        <dbReference type="ARBA" id="ARBA00022846"/>
    </source>
</evidence>
<keyword evidence="7" id="KW-0970">Cilium biogenesis/degradation</keyword>
<dbReference type="EMBL" id="CAJPWZ010002768">
    <property type="protein sequence ID" value="CAG2245374.1"/>
    <property type="molecule type" value="Genomic_DNA"/>
</dbReference>
<dbReference type="FunFam" id="1.25.40.470:FF:000009">
    <property type="entry name" value="WD repeat-containing protein 19 isoform X1"/>
    <property type="match status" value="1"/>
</dbReference>
<evidence type="ECO:0000256" key="13">
    <source>
        <dbReference type="ARBA" id="ARBA00053638"/>
    </source>
</evidence>
<accession>A0A8S3UJA0</accession>
<feature type="domain" description="WDR19 first beta-propeller" evidence="19">
    <location>
        <begin position="27"/>
        <end position="344"/>
    </location>
</feature>
<proteinExistence type="predicted"/>
<keyword evidence="5" id="KW-0853">WD repeat</keyword>
<keyword evidence="11" id="KW-0206">Cytoskeleton</keyword>
<dbReference type="Gene3D" id="1.25.40.470">
    <property type="match status" value="2"/>
</dbReference>
<dbReference type="Gene3D" id="2.130.10.10">
    <property type="entry name" value="YVTN repeat-like/Quinoprotein amine dehydrogenase"/>
    <property type="match status" value="1"/>
</dbReference>
<dbReference type="SUPFAM" id="SSF82171">
    <property type="entry name" value="DPP6 N-terminal domain-like"/>
    <property type="match status" value="1"/>
</dbReference>
<dbReference type="FunFam" id="1.25.40.470:FF:000006">
    <property type="entry name" value="WD repeat-containing protein 19 isoform X1"/>
    <property type="match status" value="1"/>
</dbReference>
<feature type="domain" description="WDR19 WD40 repeat" evidence="17">
    <location>
        <begin position="364"/>
        <end position="639"/>
    </location>
</feature>
<feature type="domain" description="IFT80/172/WDR35 TPR" evidence="18">
    <location>
        <begin position="685"/>
        <end position="774"/>
    </location>
</feature>
<dbReference type="GO" id="GO:0031514">
    <property type="term" value="C:motile cilium"/>
    <property type="evidence" value="ECO:0007669"/>
    <property type="project" value="UniProtKB-SubCell"/>
</dbReference>
<dbReference type="InterPro" id="IPR040379">
    <property type="entry name" value="WDR19/dyf-2"/>
</dbReference>
<dbReference type="OrthoDB" id="10250638at2759"/>
<keyword evidence="10" id="KW-0969">Cilium</keyword>
<dbReference type="Pfam" id="PF23387">
    <property type="entry name" value="TPR_IFT80_172"/>
    <property type="match status" value="1"/>
</dbReference>
<keyword evidence="6" id="KW-0677">Repeat</keyword>
<evidence type="ECO:0000259" key="18">
    <source>
        <dbReference type="Pfam" id="PF23387"/>
    </source>
</evidence>
<evidence type="ECO:0000313" key="21">
    <source>
        <dbReference type="Proteomes" id="UP000683360"/>
    </source>
</evidence>
<evidence type="ECO:0000256" key="8">
    <source>
        <dbReference type="ARBA" id="ARBA00022803"/>
    </source>
</evidence>
<keyword evidence="9" id="KW-0282">Flagellum</keyword>
<evidence type="ECO:0000256" key="6">
    <source>
        <dbReference type="ARBA" id="ARBA00022737"/>
    </source>
</evidence>
<evidence type="ECO:0000256" key="14">
    <source>
        <dbReference type="ARBA" id="ARBA00064891"/>
    </source>
</evidence>
<evidence type="ECO:0000259" key="17">
    <source>
        <dbReference type="Pfam" id="PF15911"/>
    </source>
</evidence>
<dbReference type="InterPro" id="IPR011990">
    <property type="entry name" value="TPR-like_helical_dom_sf"/>
</dbReference>
<name>A0A8S3UJA0_MYTED</name>
<evidence type="ECO:0000256" key="1">
    <source>
        <dbReference type="ARBA" id="ARBA00004120"/>
    </source>
</evidence>
<organism evidence="20 21">
    <name type="scientific">Mytilus edulis</name>
    <name type="common">Blue mussel</name>
    <dbReference type="NCBI Taxonomy" id="6550"/>
    <lineage>
        <taxon>Eukaryota</taxon>
        <taxon>Metazoa</taxon>
        <taxon>Spiralia</taxon>
        <taxon>Lophotrochozoa</taxon>
        <taxon>Mollusca</taxon>
        <taxon>Bivalvia</taxon>
        <taxon>Autobranchia</taxon>
        <taxon>Pteriomorphia</taxon>
        <taxon>Mytilida</taxon>
        <taxon>Mytiloidea</taxon>
        <taxon>Mytilidae</taxon>
        <taxon>Mytilinae</taxon>
        <taxon>Mytilus</taxon>
    </lineage>
</organism>
<evidence type="ECO:0000256" key="12">
    <source>
        <dbReference type="ARBA" id="ARBA00023273"/>
    </source>
</evidence>
<dbReference type="Pfam" id="PF15911">
    <property type="entry name" value="Beta-prop_WDR19_2nd"/>
    <property type="match status" value="1"/>
</dbReference>
<dbReference type="FunFam" id="2.130.10.10:FF:000242">
    <property type="entry name" value="WD repeat domain 19, isoform CRA_a"/>
    <property type="match status" value="1"/>
</dbReference>
<comment type="caution">
    <text evidence="20">The sequence shown here is derived from an EMBL/GenBank/DDBJ whole genome shotgun (WGS) entry which is preliminary data.</text>
</comment>
<evidence type="ECO:0000256" key="11">
    <source>
        <dbReference type="ARBA" id="ARBA00023212"/>
    </source>
</evidence>
<dbReference type="GO" id="GO:0030991">
    <property type="term" value="C:intraciliary transport particle A"/>
    <property type="evidence" value="ECO:0007669"/>
    <property type="project" value="TreeGrafter"/>
</dbReference>
<reference evidence="20" key="1">
    <citation type="submission" date="2021-03" db="EMBL/GenBank/DDBJ databases">
        <authorList>
            <person name="Bekaert M."/>
        </authorList>
    </citation>
    <scope>NUCLEOTIDE SEQUENCE</scope>
</reference>
<comment type="subunit">
    <text evidence="14">Component of the IFT complex A (IFT-A) complex. IFT-A complex is divided into a core subcomplex composed of IFT122:IFT140:WDR19 which is associated with TULP3 and a peripheral subcomplex composed of IFT43:WDR35:TTC21B. Interacts (via C-terminal region) with IFT122 (via C-terminal region). Interacts with BBS1. Interacts with TTC25.</text>
</comment>
<dbReference type="GO" id="GO:0035721">
    <property type="term" value="P:intraciliary retrograde transport"/>
    <property type="evidence" value="ECO:0007669"/>
    <property type="project" value="InterPro"/>
</dbReference>
<evidence type="ECO:0000256" key="4">
    <source>
        <dbReference type="ARBA" id="ARBA00022490"/>
    </source>
</evidence>
<protein>
    <recommendedName>
        <fullName evidence="15">WD repeat-containing protein 19</fullName>
    </recommendedName>
    <alternativeName>
        <fullName evidence="16">Intraflagellar transport 144 homolog</fullName>
    </alternativeName>
</protein>
<dbReference type="GO" id="GO:0060271">
    <property type="term" value="P:cilium assembly"/>
    <property type="evidence" value="ECO:0007669"/>
    <property type="project" value="TreeGrafter"/>
</dbReference>
<gene>
    <name evidence="20" type="ORF">MEDL_57331</name>
</gene>
<evidence type="ECO:0000313" key="20">
    <source>
        <dbReference type="EMBL" id="CAG2245374.1"/>
    </source>
</evidence>
<dbReference type="PANTHER" id="PTHR14920">
    <property type="entry name" value="OSMOTIC AVOIDANCE ABNORMAL PROTEIN 1/WD REPEAT MEMBRANE PROTEIN"/>
    <property type="match status" value="1"/>
</dbReference>
<dbReference type="InterPro" id="IPR057855">
    <property type="entry name" value="Beta-prop_WDR19_1st"/>
</dbReference>
<comment type="subcellular location">
    <subcellularLocation>
        <location evidence="2">Cell projection</location>
        <location evidence="2">Cilium</location>
        <location evidence="2">Flagellum</location>
    </subcellularLocation>
    <subcellularLocation>
        <location evidence="3">Cell projection</location>
        <location evidence="3">Cilium</location>
        <location evidence="3">Photoreceptor outer segment</location>
    </subcellularLocation>
    <subcellularLocation>
        <location evidence="1">Cytoplasm</location>
        <location evidence="1">Cytoskeleton</location>
        <location evidence="1">Cilium basal body</location>
    </subcellularLocation>
</comment>
<evidence type="ECO:0000256" key="3">
    <source>
        <dbReference type="ARBA" id="ARBA00004504"/>
    </source>
</evidence>
<evidence type="ECO:0000256" key="2">
    <source>
        <dbReference type="ARBA" id="ARBA00004230"/>
    </source>
</evidence>
<evidence type="ECO:0000256" key="10">
    <source>
        <dbReference type="ARBA" id="ARBA00023069"/>
    </source>
</evidence>
<comment type="function">
    <text evidence="13">As component of the IFT complex A (IFT-A), a complex required for retrograde ciliary transport and entry into cilia of G protein-coupled receptors (GPCRs), it is involved in cilia function and/or assembly. Essential for functional IFT-A assembly and ciliary entry of GPCRs. Associates with the BBSome complex to mediate ciliary transport.</text>
</comment>
<dbReference type="Pfam" id="PF23389">
    <property type="entry name" value="Beta-prop_WDR19_1st"/>
    <property type="match status" value="1"/>
</dbReference>
<dbReference type="InterPro" id="IPR056157">
    <property type="entry name" value="TPR_IFT80_172_dom"/>
</dbReference>
<dbReference type="InterPro" id="IPR015943">
    <property type="entry name" value="WD40/YVTN_repeat-like_dom_sf"/>
</dbReference>
<dbReference type="InterPro" id="IPR001680">
    <property type="entry name" value="WD40_rpt"/>
</dbReference>
<dbReference type="Proteomes" id="UP000683360">
    <property type="component" value="Unassembled WGS sequence"/>
</dbReference>
<keyword evidence="4" id="KW-0963">Cytoplasm</keyword>
<evidence type="ECO:0000256" key="15">
    <source>
        <dbReference type="ARBA" id="ARBA00070579"/>
    </source>
</evidence>
<dbReference type="PANTHER" id="PTHR14920:SF0">
    <property type="entry name" value="WD REPEAT DOMAIN 19"/>
    <property type="match status" value="1"/>
</dbReference>
<sequence length="1798" mass="202301">MNPVKSLADPGSFPGLGIPFQNDWILAWNISQVVVKRNDNVVRLYDRHGELKEEINLPGQCTGMAWDKDGDSLAVINDKNGVVTLWDANTTRASQIDSGFRDTMTFLLWAKAGPYLAVGTAKGNLLIYNHQTSRKVPILGKHTRRITCGAWSNENLLCLGSDDNSVTVSNVEGDTVRQTSLRAPPQDVQFSEMKGDERSQIGENTVSVVIGKKTLFLYNLNDPDNPIELAFQPRYGTIVSYRWYGDGYIMIGFSNGFFVVISTHMKEIGQELFQARNHKDNLTCIGISTSLNKAASCGDNCVKIHDLSDLKEMFAIIQLDDERGLDKIGWTDDGQLLAVSSNRGNLHVYLTKLPMLASCNQTRIAHLTSLLEVTVEDNIQQDQPTTIPIDVEPSFVGLGPYHLAVGMNNRAWFYLMGDGGIEKLKDREYLGTVQSVCLNADYAAARFEGKVQLHMIEGETQGTTDERETKIFPERDQDDNRITCHAITPEFLIYGTDNGGINYFYIEDWNMVNEFRHIVGIKNIFPDSSGTRVIFIDNKSDGFVYNPVNDQVLDIPNFQTTAKGALWENWAPDRGVFITYDDEKIYTYMYSRESMHGPVVEFVGESKLPYGNIPILMYGGEITLQSQSGRLATQTLDTHSAIVGENIEDNLGPDQIRSALKQGILLKRFKDCWTFCQKLNDIVAWIDLGKGALKALEVDFAIRVYRDIGDVGMVTSLHQLRNLEDRNLLSGNIAMFLGEFNQAQDLFLASGKPLAALEMRRDLLHWDSALQLAKALAPEQIPYISREYAQQLEFTGDYMNALSHYEKGITREEKDREHDEVCVAGIARMSIRMGDIRRGVQMAKMKMPSRMLKKESDICVSFIIAESMKQWTEAATLYEQGGYYDKAASVYIRAKNWNKVGDLLSHVTSPKIHIQYAKAKEADGRYKEAAEAYKNAKDWDQVIRINLDFLQNPEEAVKYVRETQSIEGAKMVAKFFQKLNDYSSAIQFLVMSKCNDEAFQLAQAHNQMETYADIIGPDATPEDYQSIALHFENEKNHFLSGKFFLLSGQYKRAMKHFLKCNGEDSQAIELAIETVGRANDDSLTRQLIDFLMGETDNMPKTADRLPDNMPMGETDNMPKVSSLCAQGKCNGEDSQAIELAIETVGRANDDSLTRQLIDFLMGETDNMPKVSVTGEDSQAIELAIETTASSYGRDRQHAQGKCNGEDSQAIELAIETVGRANDDSLTRQLIDFLMGETDNMPKTADRLPYGRDNMTTECPRLAIETVTNDDREDSQHAQGKYIELAIETVGRDLKHAHVYSLTRQLIDFLMGETDNMPKTADRLPYGRDRQHAQGKCNGEYSQAIELAIETVGRANDDSLTRQLIDFLMGETDNMPKTADRLPYGRDRQHAQGKCNGEDSQAIELAIETVGRANDDSLTRQLIDFLMGETDNMPKTVGRANDDSLTRQLIDFLMGETDNMPKVSVNGEDSQAIELAIETVGRANDDSLTRQLIDFLMGETDNMPKVSKCNGEDSQAIELAIETVGRANDDSLTRQLIDFLMGETDNMPKDAKYLFRLYMALKQYREAARTAIIIAREEQNAGNYRNAHDVLFSMFQELKQQKIKIPSEMSTNLMILHSYILVKIHVKRGDHLKGGRMLIRVANNISKFPSHIVPILTSTVIECHRAGLKNSSFSYAAMLMRPEYRNQIDLKYKKKIEVIVRKPDKTEEEEPLTPCPYCGFQIPETDLLCPDCKNSIPYCTVTDDLTACPKCDFPAIFSEFLRLLETEETCPMCSEKVLKENLEKITDPSKYLNPEEGTE</sequence>
<keyword evidence="12" id="KW-0966">Cell projection</keyword>
<evidence type="ECO:0000259" key="19">
    <source>
        <dbReference type="Pfam" id="PF23389"/>
    </source>
</evidence>
<dbReference type="GO" id="GO:0072657">
    <property type="term" value="P:protein localization to membrane"/>
    <property type="evidence" value="ECO:0007669"/>
    <property type="project" value="UniProtKB-ARBA"/>
</dbReference>
<dbReference type="GO" id="GO:0001750">
    <property type="term" value="C:photoreceptor outer segment"/>
    <property type="evidence" value="ECO:0007669"/>
    <property type="project" value="UniProtKB-SubCell"/>
</dbReference>
<keyword evidence="8" id="KW-0802">TPR repeat</keyword>
<dbReference type="SUPFAM" id="SSF48452">
    <property type="entry name" value="TPR-like"/>
    <property type="match status" value="1"/>
</dbReference>
<dbReference type="InterPro" id="IPR039468">
    <property type="entry name" value="WDR19_WD40_rpt"/>
</dbReference>
<dbReference type="Pfam" id="PF23146">
    <property type="entry name" value="Zf_IFT144_1st"/>
    <property type="match status" value="1"/>
</dbReference>
<evidence type="ECO:0000256" key="7">
    <source>
        <dbReference type="ARBA" id="ARBA00022794"/>
    </source>
</evidence>
<dbReference type="SUPFAM" id="SSF69322">
    <property type="entry name" value="Tricorn protease domain 2"/>
    <property type="match status" value="1"/>
</dbReference>
<evidence type="ECO:0000256" key="5">
    <source>
        <dbReference type="ARBA" id="ARBA00022574"/>
    </source>
</evidence>